<evidence type="ECO:0000256" key="1">
    <source>
        <dbReference type="SAM" id="MobiDB-lite"/>
    </source>
</evidence>
<dbReference type="InterPro" id="IPR036779">
    <property type="entry name" value="LysM_dom_sf"/>
</dbReference>
<feature type="compositionally biased region" description="Basic and acidic residues" evidence="1">
    <location>
        <begin position="189"/>
        <end position="201"/>
    </location>
</feature>
<dbReference type="SUPFAM" id="SSF54106">
    <property type="entry name" value="LysM domain"/>
    <property type="match status" value="1"/>
</dbReference>
<dbReference type="RefSeq" id="WP_375528330.1">
    <property type="nucleotide sequence ID" value="NZ_JBHILM010000045.1"/>
</dbReference>
<feature type="domain" description="LysM" evidence="2">
    <location>
        <begin position="394"/>
        <end position="437"/>
    </location>
</feature>
<protein>
    <submittedName>
        <fullName evidence="3">LysM peptidoglycan-binding domain-containing protein</fullName>
    </submittedName>
</protein>
<dbReference type="Pfam" id="PF20918">
    <property type="entry name" value="SPOCS_spoVID-N"/>
    <property type="match status" value="1"/>
</dbReference>
<dbReference type="Gene3D" id="3.10.350.10">
    <property type="entry name" value="LysM domain"/>
    <property type="match status" value="1"/>
</dbReference>
<gene>
    <name evidence="3" type="ORF">ACE3NQ_27520</name>
</gene>
<evidence type="ECO:0000313" key="3">
    <source>
        <dbReference type="EMBL" id="MFB5684663.1"/>
    </source>
</evidence>
<reference evidence="3 4" key="1">
    <citation type="submission" date="2024-09" db="EMBL/GenBank/DDBJ databases">
        <authorList>
            <person name="Ruan L."/>
        </authorList>
    </citation>
    <scope>NUCLEOTIDE SEQUENCE [LARGE SCALE GENOMIC DNA]</scope>
    <source>
        <strain evidence="3 4">D33</strain>
    </source>
</reference>
<dbReference type="Proteomes" id="UP001580407">
    <property type="component" value="Unassembled WGS sequence"/>
</dbReference>
<name>A0ABV5BG32_9BACL</name>
<accession>A0ABV5BG32</accession>
<dbReference type="Pfam" id="PF01476">
    <property type="entry name" value="LysM"/>
    <property type="match status" value="1"/>
</dbReference>
<feature type="region of interest" description="Disordered" evidence="1">
    <location>
        <begin position="348"/>
        <end position="371"/>
    </location>
</feature>
<evidence type="ECO:0000259" key="2">
    <source>
        <dbReference type="SMART" id="SM00257"/>
    </source>
</evidence>
<dbReference type="InterPro" id="IPR018392">
    <property type="entry name" value="LysM"/>
</dbReference>
<proteinExistence type="predicted"/>
<keyword evidence="4" id="KW-1185">Reference proteome</keyword>
<dbReference type="InterPro" id="IPR048862">
    <property type="entry name" value="SPOCS_spoVID_N"/>
</dbReference>
<comment type="caution">
    <text evidence="3">The sequence shown here is derived from an EMBL/GenBank/DDBJ whole genome shotgun (WGS) entry which is preliminary data.</text>
</comment>
<sequence length="437" mass="50679">MDNRSYGLRFDIYERVHLTEDVAGIAELEEIELVPRIQVVTQEEHAALRGHLQLQGIYRGEENEIRELYHQIPVEITIPMNRVTRLEDISMEIENFDVDLLSLRSLNITGVLTLYGVDGTQTEEAPGWGDDSYTAVHTPASVEVHEERTEEEFEQEQQYEQQYQQQQYSQQYQQHYQQQQQYQQQYQQQDEHQSELQREQEQAVNEEPMQTFWNPPPDPAQPQTAEDHTLADVIRNEDQEIADYTSGNPVVWELEPEREETVKAVAREPESVPEQEPVEVFKQEIPVEDERPEEPVSFAEPSVTTSSDTSAEEKKEPKVAFGSKKETGAIEAEAVPFSSLLPQRPAREAELAYDESTDLSISGEGDEPRTENGKWKTLFQHGFQEENQFRKVRLCIVQREETLETIAERYELSARELQMHNRLSEQSVEEGQVLYIP</sequence>
<dbReference type="EMBL" id="JBHILM010000045">
    <property type="protein sequence ID" value="MFB5684663.1"/>
    <property type="molecule type" value="Genomic_DNA"/>
</dbReference>
<feature type="region of interest" description="Disordered" evidence="1">
    <location>
        <begin position="140"/>
        <end position="161"/>
    </location>
</feature>
<feature type="region of interest" description="Disordered" evidence="1">
    <location>
        <begin position="183"/>
        <end position="224"/>
    </location>
</feature>
<feature type="region of interest" description="Disordered" evidence="1">
    <location>
        <begin position="263"/>
        <end position="322"/>
    </location>
</feature>
<dbReference type="SMART" id="SM00257">
    <property type="entry name" value="LysM"/>
    <property type="match status" value="1"/>
</dbReference>
<dbReference type="CDD" id="cd00118">
    <property type="entry name" value="LysM"/>
    <property type="match status" value="1"/>
</dbReference>
<organism evidence="3 4">
    <name type="scientific">Paenibacillus terreus</name>
    <dbReference type="NCBI Taxonomy" id="1387834"/>
    <lineage>
        <taxon>Bacteria</taxon>
        <taxon>Bacillati</taxon>
        <taxon>Bacillota</taxon>
        <taxon>Bacilli</taxon>
        <taxon>Bacillales</taxon>
        <taxon>Paenibacillaceae</taxon>
        <taxon>Paenibacillus</taxon>
    </lineage>
</organism>
<evidence type="ECO:0000313" key="4">
    <source>
        <dbReference type="Proteomes" id="UP001580407"/>
    </source>
</evidence>
<feature type="compositionally biased region" description="Basic and acidic residues" evidence="1">
    <location>
        <begin position="311"/>
        <end position="322"/>
    </location>
</feature>